<proteinExistence type="predicted"/>
<evidence type="ECO:0000313" key="1">
    <source>
        <dbReference type="EMBL" id="STZ63486.1"/>
    </source>
</evidence>
<name>A0A378TRT0_MORLA</name>
<gene>
    <name evidence="1" type="ORF">NCTC10359_01917</name>
</gene>
<dbReference type="Proteomes" id="UP000254437">
    <property type="component" value="Unassembled WGS sequence"/>
</dbReference>
<dbReference type="AlphaFoldDB" id="A0A378TRT0"/>
<reference evidence="1 2" key="1">
    <citation type="submission" date="2018-06" db="EMBL/GenBank/DDBJ databases">
        <authorList>
            <consortium name="Pathogen Informatics"/>
            <person name="Doyle S."/>
        </authorList>
    </citation>
    <scope>NUCLEOTIDE SEQUENCE [LARGE SCALE GENOMIC DNA]</scope>
    <source>
        <strain evidence="1 2">NCTC10359</strain>
    </source>
</reference>
<dbReference type="EMBL" id="UGQU01000003">
    <property type="protein sequence ID" value="STZ63486.1"/>
    <property type="molecule type" value="Genomic_DNA"/>
</dbReference>
<organism evidence="1 2">
    <name type="scientific">Moraxella lacunata</name>
    <dbReference type="NCBI Taxonomy" id="477"/>
    <lineage>
        <taxon>Bacteria</taxon>
        <taxon>Pseudomonadati</taxon>
        <taxon>Pseudomonadota</taxon>
        <taxon>Gammaproteobacteria</taxon>
        <taxon>Moraxellales</taxon>
        <taxon>Moraxellaceae</taxon>
        <taxon>Moraxella</taxon>
    </lineage>
</organism>
<dbReference type="RefSeq" id="WP_181814415.1">
    <property type="nucleotide sequence ID" value="NZ_UGQU01000003.1"/>
</dbReference>
<evidence type="ECO:0000313" key="2">
    <source>
        <dbReference type="Proteomes" id="UP000254437"/>
    </source>
</evidence>
<protein>
    <submittedName>
        <fullName evidence="1">Uncharacterized protein</fullName>
    </submittedName>
</protein>
<accession>A0A378TRT0</accession>
<sequence>MKNGIIVDTDYFEGVDLNRPSIKHPIFEKMQANAKLAKQQETAWLDEDLSIWITNQDSTTKRHINEIIRHAMALKLASV</sequence>